<evidence type="ECO:0000256" key="3">
    <source>
        <dbReference type="ARBA" id="ARBA00022692"/>
    </source>
</evidence>
<dbReference type="RefSeq" id="WP_163074437.1">
    <property type="nucleotide sequence ID" value="NZ_CP048630.1"/>
</dbReference>
<keyword evidence="5" id="KW-0067">ATP-binding</keyword>
<dbReference type="EMBL" id="CP048630">
    <property type="protein sequence ID" value="QIB33340.1"/>
    <property type="molecule type" value="Genomic_DNA"/>
</dbReference>
<dbReference type="SUPFAM" id="SSF52540">
    <property type="entry name" value="P-loop containing nucleoside triphosphate hydrolases"/>
    <property type="match status" value="1"/>
</dbReference>
<dbReference type="InterPro" id="IPR003439">
    <property type="entry name" value="ABC_transporter-like_ATP-bd"/>
</dbReference>
<keyword evidence="6 8" id="KW-1133">Transmembrane helix</keyword>
<gene>
    <name evidence="11" type="ORF">G3A50_06160</name>
</gene>
<feature type="domain" description="ABC transmembrane type-1" evidence="10">
    <location>
        <begin position="17"/>
        <end position="295"/>
    </location>
</feature>
<proteinExistence type="inferred from homology"/>
<dbReference type="PROSITE" id="PS50929">
    <property type="entry name" value="ABC_TM1F"/>
    <property type="match status" value="1"/>
</dbReference>
<comment type="similarity">
    <text evidence="2">Belongs to the ABC transporter superfamily.</text>
</comment>
<feature type="domain" description="ABC transporter" evidence="9">
    <location>
        <begin position="328"/>
        <end position="562"/>
    </location>
</feature>
<feature type="transmembrane region" description="Helical" evidence="8">
    <location>
        <begin position="15"/>
        <end position="38"/>
    </location>
</feature>
<evidence type="ECO:0000256" key="2">
    <source>
        <dbReference type="ARBA" id="ARBA00005417"/>
    </source>
</evidence>
<organism evidence="11 12">
    <name type="scientific">Ancylobacter pratisalsi</name>
    <dbReference type="NCBI Taxonomy" id="1745854"/>
    <lineage>
        <taxon>Bacteria</taxon>
        <taxon>Pseudomonadati</taxon>
        <taxon>Pseudomonadota</taxon>
        <taxon>Alphaproteobacteria</taxon>
        <taxon>Hyphomicrobiales</taxon>
        <taxon>Xanthobacteraceae</taxon>
        <taxon>Ancylobacter</taxon>
    </lineage>
</organism>
<dbReference type="GO" id="GO:0005524">
    <property type="term" value="F:ATP binding"/>
    <property type="evidence" value="ECO:0007669"/>
    <property type="project" value="UniProtKB-KW"/>
</dbReference>
<feature type="transmembrane region" description="Helical" evidence="8">
    <location>
        <begin position="140"/>
        <end position="169"/>
    </location>
</feature>
<accession>A0A6P1YK53</accession>
<feature type="transmembrane region" description="Helical" evidence="8">
    <location>
        <begin position="50"/>
        <end position="70"/>
    </location>
</feature>
<dbReference type="SUPFAM" id="SSF90123">
    <property type="entry name" value="ABC transporter transmembrane region"/>
    <property type="match status" value="1"/>
</dbReference>
<evidence type="ECO:0000256" key="6">
    <source>
        <dbReference type="ARBA" id="ARBA00022989"/>
    </source>
</evidence>
<evidence type="ECO:0000313" key="12">
    <source>
        <dbReference type="Proteomes" id="UP000464751"/>
    </source>
</evidence>
<dbReference type="GO" id="GO:0030253">
    <property type="term" value="P:protein secretion by the type I secretion system"/>
    <property type="evidence" value="ECO:0007669"/>
    <property type="project" value="InterPro"/>
</dbReference>
<reference evidence="11 12" key="1">
    <citation type="submission" date="2020-02" db="EMBL/GenBank/DDBJ databases">
        <authorList>
            <person name="Li G."/>
        </authorList>
    </citation>
    <scope>NUCLEOTIDE SEQUENCE [LARGE SCALE GENOMIC DNA]</scope>
    <source>
        <strain evidence="11 12">DSM 102029</strain>
    </source>
</reference>
<dbReference type="InterPro" id="IPR027417">
    <property type="entry name" value="P-loop_NTPase"/>
</dbReference>
<name>A0A6P1YK53_9HYPH</name>
<evidence type="ECO:0000256" key="7">
    <source>
        <dbReference type="ARBA" id="ARBA00023136"/>
    </source>
</evidence>
<evidence type="ECO:0000313" key="11">
    <source>
        <dbReference type="EMBL" id="QIB33340.1"/>
    </source>
</evidence>
<evidence type="ECO:0000256" key="5">
    <source>
        <dbReference type="ARBA" id="ARBA00022840"/>
    </source>
</evidence>
<dbReference type="GO" id="GO:0005886">
    <property type="term" value="C:plasma membrane"/>
    <property type="evidence" value="ECO:0007669"/>
    <property type="project" value="UniProtKB-SubCell"/>
</dbReference>
<dbReference type="GO" id="GO:0030256">
    <property type="term" value="C:type I protein secretion system complex"/>
    <property type="evidence" value="ECO:0007669"/>
    <property type="project" value="InterPro"/>
</dbReference>
<sequence>MKSELAAALKACRTAFLGVGLITFVINILYLTGSLFMLEVYDRVIPSRSVATLVGLCVLALMLYAFQGVLDVIRGRVLGRIGVALDEQLSGRIYGAIVRLPLRARAAGDGLQPARDLDHVRGFLSGLGPTALFDLPWIPFYLALCFLFHPLIGATALIGGLALAAVAFITDRLTGALVMDTVAGLAGRNALTEAGRRNAEVLQAMAMGGRLQAMWGEANRRYVRSQQRANDVIGGFGAASKVFRVALQSAVLAVGAYLVINQQATAGIIIASSILTARALAPVELAIAHWKGFVQARQGWRRLRELLARLPEPSAGMALPKPHQSLVVEALSLMPPGERRVVVQEVSFALKAGQGLGIVGASGSGKTSLVRAIVGAWAPARGLVRLDGAALEQWPHEDRGGHVGYLPQDVELFQGTVAQNIARFHEKPAPADIIAAAQAAGVHDLILRFPEGYETQIGEGGASLSAGQRQRVALARALYGDPFLVVLDEPSSNLDGEGEQALNRAILGVRARGGIAIVVAHRAATLAGVDVVLVMQEGRLRSFGPKDEVLGAALARPPGPPAVTLAAVGERPA</sequence>
<dbReference type="PANTHER" id="PTHR24221:SF654">
    <property type="entry name" value="ATP-BINDING CASSETTE SUB-FAMILY B MEMBER 6"/>
    <property type="match status" value="1"/>
</dbReference>
<dbReference type="GO" id="GO:0034040">
    <property type="term" value="F:ATPase-coupled lipid transmembrane transporter activity"/>
    <property type="evidence" value="ECO:0007669"/>
    <property type="project" value="TreeGrafter"/>
</dbReference>
<dbReference type="InterPro" id="IPR003593">
    <property type="entry name" value="AAA+_ATPase"/>
</dbReference>
<protein>
    <submittedName>
        <fullName evidence="11">Type I secretion system permease/ATPase</fullName>
    </submittedName>
</protein>
<dbReference type="InterPro" id="IPR039421">
    <property type="entry name" value="Type_1_exporter"/>
</dbReference>
<evidence type="ECO:0000259" key="9">
    <source>
        <dbReference type="PROSITE" id="PS50893"/>
    </source>
</evidence>
<dbReference type="InterPro" id="IPR017871">
    <property type="entry name" value="ABC_transporter-like_CS"/>
</dbReference>
<keyword evidence="12" id="KW-1185">Reference proteome</keyword>
<dbReference type="SMART" id="SM00382">
    <property type="entry name" value="AAA"/>
    <property type="match status" value="1"/>
</dbReference>
<keyword evidence="3 8" id="KW-0812">Transmembrane</keyword>
<dbReference type="GO" id="GO:0016887">
    <property type="term" value="F:ATP hydrolysis activity"/>
    <property type="evidence" value="ECO:0007669"/>
    <property type="project" value="InterPro"/>
</dbReference>
<dbReference type="PROSITE" id="PS50893">
    <property type="entry name" value="ABC_TRANSPORTER_2"/>
    <property type="match status" value="1"/>
</dbReference>
<dbReference type="Proteomes" id="UP000464751">
    <property type="component" value="Chromosome"/>
</dbReference>
<evidence type="ECO:0000256" key="8">
    <source>
        <dbReference type="SAM" id="Phobius"/>
    </source>
</evidence>
<comment type="subcellular location">
    <subcellularLocation>
        <location evidence="1">Cell membrane</location>
        <topology evidence="1">Multi-pass membrane protein</topology>
    </subcellularLocation>
</comment>
<evidence type="ECO:0000256" key="4">
    <source>
        <dbReference type="ARBA" id="ARBA00022741"/>
    </source>
</evidence>
<dbReference type="InterPro" id="IPR011527">
    <property type="entry name" value="ABC1_TM_dom"/>
</dbReference>
<dbReference type="KEGG" id="apra:G3A50_06160"/>
<dbReference type="Pfam" id="PF00005">
    <property type="entry name" value="ABC_tran"/>
    <property type="match status" value="1"/>
</dbReference>
<dbReference type="InterPro" id="IPR047957">
    <property type="entry name" value="ABC_AprD-like_6TM"/>
</dbReference>
<dbReference type="Gene3D" id="3.40.50.300">
    <property type="entry name" value="P-loop containing nucleotide triphosphate hydrolases"/>
    <property type="match status" value="1"/>
</dbReference>
<evidence type="ECO:0000256" key="1">
    <source>
        <dbReference type="ARBA" id="ARBA00004651"/>
    </source>
</evidence>
<dbReference type="InterPro" id="IPR036640">
    <property type="entry name" value="ABC1_TM_sf"/>
</dbReference>
<dbReference type="Gene3D" id="1.20.1560.10">
    <property type="entry name" value="ABC transporter type 1, transmembrane domain"/>
    <property type="match status" value="1"/>
</dbReference>
<dbReference type="AlphaFoldDB" id="A0A6P1YK53"/>
<evidence type="ECO:0000259" key="10">
    <source>
        <dbReference type="PROSITE" id="PS50929"/>
    </source>
</evidence>
<dbReference type="PANTHER" id="PTHR24221">
    <property type="entry name" value="ATP-BINDING CASSETTE SUB-FAMILY B"/>
    <property type="match status" value="1"/>
</dbReference>
<dbReference type="CDD" id="cd18586">
    <property type="entry name" value="ABC_6TM_PrtD_like"/>
    <property type="match status" value="1"/>
</dbReference>
<dbReference type="GO" id="GO:0140359">
    <property type="term" value="F:ABC-type transporter activity"/>
    <property type="evidence" value="ECO:0007669"/>
    <property type="project" value="InterPro"/>
</dbReference>
<dbReference type="InterPro" id="IPR010128">
    <property type="entry name" value="ATPase_T1SS_PrtD-like"/>
</dbReference>
<dbReference type="PROSITE" id="PS00211">
    <property type="entry name" value="ABC_TRANSPORTER_1"/>
    <property type="match status" value="1"/>
</dbReference>
<dbReference type="Pfam" id="PF00664">
    <property type="entry name" value="ABC_membrane"/>
    <property type="match status" value="1"/>
</dbReference>
<dbReference type="NCBIfam" id="TIGR01842">
    <property type="entry name" value="type_I_sec_PrtD"/>
    <property type="match status" value="1"/>
</dbReference>
<keyword evidence="4" id="KW-0547">Nucleotide-binding</keyword>
<keyword evidence="7 8" id="KW-0472">Membrane</keyword>